<keyword evidence="4 9" id="KW-0813">Transport</keyword>
<evidence type="ECO:0000256" key="6">
    <source>
        <dbReference type="ARBA" id="ARBA00022989"/>
    </source>
</evidence>
<keyword evidence="9" id="KW-0830">Ubiquinone</keyword>
<keyword evidence="5 9" id="KW-0812">Transmembrane</keyword>
<feature type="transmembrane region" description="Helical" evidence="9">
    <location>
        <begin position="72"/>
        <end position="94"/>
    </location>
</feature>
<evidence type="ECO:0000256" key="2">
    <source>
        <dbReference type="ARBA" id="ARBA00008472"/>
    </source>
</evidence>
<keyword evidence="9" id="KW-1278">Translocase</keyword>
<comment type="similarity">
    <text evidence="2 9">Belongs to the complex I subunit 3 family.</text>
</comment>
<protein>
    <recommendedName>
        <fullName evidence="3 9">NADH-ubiquinone oxidoreductase chain 3</fullName>
        <ecNumber evidence="9">7.1.1.2</ecNumber>
    </recommendedName>
</protein>
<gene>
    <name evidence="10" type="primary">ND3</name>
</gene>
<accession>A0A342KCZ1</accession>
<dbReference type="InterPro" id="IPR038430">
    <property type="entry name" value="NDAH_ubi_oxred_su3_sf"/>
</dbReference>
<comment type="function">
    <text evidence="9">Core subunit of the mitochondrial membrane respiratory chain NADH dehydrogenase (Complex I) which catalyzes electron transfer from NADH through the respiratory chain, using ubiquinone as an electron acceptor. Essential for the catalytic activity of complex I.</text>
</comment>
<dbReference type="InterPro" id="IPR000440">
    <property type="entry name" value="NADH_UbQ/plastoQ_OxRdtase_su3"/>
</dbReference>
<evidence type="ECO:0000313" key="10">
    <source>
        <dbReference type="EMBL" id="ANI25104.1"/>
    </source>
</evidence>
<keyword evidence="9 10" id="KW-0496">Mitochondrion</keyword>
<proteinExistence type="inferred from homology"/>
<sequence length="101" mass="12195">MGFLFGLFYLINFLLGSWQGPSNKLRSFESGFSSLGKVKVFFSLHFFLVLLIFVLFDLEFVLILFFFFGGKFFFVIFFLVIFFIFFSFFLEWFLKKLIWTF</sequence>
<dbReference type="EMBL" id="KU726971">
    <property type="protein sequence ID" value="ANI25104.1"/>
    <property type="molecule type" value="Genomic_DNA"/>
</dbReference>
<name>A0A342KCZ1_9BILA</name>
<dbReference type="EC" id="7.1.1.2" evidence="9"/>
<organism evidence="10">
    <name type="scientific">Globodera ellingtonae</name>
    <dbReference type="NCBI Taxonomy" id="1517492"/>
    <lineage>
        <taxon>Eukaryota</taxon>
        <taxon>Metazoa</taxon>
        <taxon>Ecdysozoa</taxon>
        <taxon>Nematoda</taxon>
        <taxon>Chromadorea</taxon>
        <taxon>Rhabditida</taxon>
        <taxon>Tylenchina</taxon>
        <taxon>Tylenchomorpha</taxon>
        <taxon>Tylenchoidea</taxon>
        <taxon>Heteroderidae</taxon>
        <taxon>Heteroderinae</taxon>
        <taxon>Globodera</taxon>
    </lineage>
</organism>
<keyword evidence="7 9" id="KW-0472">Membrane</keyword>
<keyword evidence="9" id="KW-0249">Electron transport</keyword>
<evidence type="ECO:0000256" key="5">
    <source>
        <dbReference type="ARBA" id="ARBA00022692"/>
    </source>
</evidence>
<dbReference type="GO" id="GO:0008137">
    <property type="term" value="F:NADH dehydrogenase (ubiquinone) activity"/>
    <property type="evidence" value="ECO:0007669"/>
    <property type="project" value="UniProtKB-UniRule"/>
</dbReference>
<keyword evidence="6 9" id="KW-1133">Transmembrane helix</keyword>
<evidence type="ECO:0000256" key="8">
    <source>
        <dbReference type="ARBA" id="ARBA00049551"/>
    </source>
</evidence>
<comment type="subcellular location">
    <subcellularLocation>
        <location evidence="1">Membrane</location>
    </subcellularLocation>
    <subcellularLocation>
        <location evidence="9">Mitochondrion membrane</location>
        <topology evidence="9">Multi-pass membrane protein</topology>
    </subcellularLocation>
</comment>
<dbReference type="Pfam" id="PF00507">
    <property type="entry name" value="Oxidored_q4"/>
    <property type="match status" value="1"/>
</dbReference>
<evidence type="ECO:0000256" key="9">
    <source>
        <dbReference type="RuleBase" id="RU003640"/>
    </source>
</evidence>
<dbReference type="AlphaFoldDB" id="A0A342KCZ1"/>
<geneLocation type="mitochondrion" evidence="10"/>
<comment type="catalytic activity">
    <reaction evidence="8 9">
        <text>a ubiquinone + NADH + 5 H(+)(in) = a ubiquinol + NAD(+) + 4 H(+)(out)</text>
        <dbReference type="Rhea" id="RHEA:29091"/>
        <dbReference type="Rhea" id="RHEA-COMP:9565"/>
        <dbReference type="Rhea" id="RHEA-COMP:9566"/>
        <dbReference type="ChEBI" id="CHEBI:15378"/>
        <dbReference type="ChEBI" id="CHEBI:16389"/>
        <dbReference type="ChEBI" id="CHEBI:17976"/>
        <dbReference type="ChEBI" id="CHEBI:57540"/>
        <dbReference type="ChEBI" id="CHEBI:57945"/>
        <dbReference type="EC" id="7.1.1.2"/>
    </reaction>
</comment>
<evidence type="ECO:0000256" key="1">
    <source>
        <dbReference type="ARBA" id="ARBA00004370"/>
    </source>
</evidence>
<keyword evidence="9" id="KW-0520">NAD</keyword>
<keyword evidence="9" id="KW-0679">Respiratory chain</keyword>
<feature type="transmembrane region" description="Helical" evidence="9">
    <location>
        <begin position="40"/>
        <end position="65"/>
    </location>
</feature>
<evidence type="ECO:0000256" key="4">
    <source>
        <dbReference type="ARBA" id="ARBA00022448"/>
    </source>
</evidence>
<evidence type="ECO:0000256" key="3">
    <source>
        <dbReference type="ARBA" id="ARBA00021007"/>
    </source>
</evidence>
<reference evidence="10" key="1">
    <citation type="journal article" date="2016" name="BMC Genomics">
        <title>The mitochondrial genome of Globodera ellingtonae is composed of two circles with segregated gene content and differential copy numbers.</title>
        <authorList>
            <person name="Phillips W.S."/>
            <person name="Brown A.M."/>
            <person name="Howe D.K."/>
            <person name="Peetz A.B."/>
            <person name="Blok V.C."/>
            <person name="Denver D.R."/>
            <person name="Zasada I.A."/>
        </authorList>
    </citation>
    <scope>NUCLEOTIDE SEQUENCE</scope>
</reference>
<evidence type="ECO:0000256" key="7">
    <source>
        <dbReference type="ARBA" id="ARBA00023136"/>
    </source>
</evidence>
<dbReference type="GO" id="GO:0031966">
    <property type="term" value="C:mitochondrial membrane"/>
    <property type="evidence" value="ECO:0007669"/>
    <property type="project" value="UniProtKB-SubCell"/>
</dbReference>
<dbReference type="Gene3D" id="1.20.58.1610">
    <property type="entry name" value="NADH:ubiquinone/plastoquinone oxidoreductase, chain 3"/>
    <property type="match status" value="1"/>
</dbReference>